<evidence type="ECO:0000313" key="4">
    <source>
        <dbReference type="EMBL" id="MCS5718471.1"/>
    </source>
</evidence>
<name>A0ABT2GUB5_9MICO</name>
<dbReference type="Gene3D" id="2.30.30.110">
    <property type="match status" value="1"/>
</dbReference>
<proteinExistence type="inferred from homology"/>
<keyword evidence="3" id="KW-0540">Nuclease</keyword>
<keyword evidence="3" id="KW-0378">Hydrolase</keyword>
<accession>A0ABT2GUB5</accession>
<evidence type="ECO:0000256" key="2">
    <source>
        <dbReference type="ARBA" id="ARBA00022649"/>
    </source>
</evidence>
<gene>
    <name evidence="4" type="ORF">N1027_10010</name>
</gene>
<evidence type="ECO:0000256" key="3">
    <source>
        <dbReference type="PIRNR" id="PIRNR033490"/>
    </source>
</evidence>
<keyword evidence="3" id="KW-0255">Endonuclease</keyword>
<sequence length="120" mass="12786">MRRGDVVAVRLDPAASGEASKTRPCLVVSNDGANEAATTMGRGTITIVPLTTNVTNARGEFQVLVSDGEALESMGLTNTSKVQAEQVRRVSVERLAGRRGAAPGWVMQQVDHALRFHLSL</sequence>
<dbReference type="Proteomes" id="UP001165584">
    <property type="component" value="Unassembled WGS sequence"/>
</dbReference>
<comment type="similarity">
    <text evidence="1 3">Belongs to the PemK/MazF family.</text>
</comment>
<evidence type="ECO:0000313" key="5">
    <source>
        <dbReference type="Proteomes" id="UP001165584"/>
    </source>
</evidence>
<dbReference type="RefSeq" id="WP_259507376.1">
    <property type="nucleotide sequence ID" value="NZ_JANLCM010000001.1"/>
</dbReference>
<evidence type="ECO:0000256" key="1">
    <source>
        <dbReference type="ARBA" id="ARBA00007521"/>
    </source>
</evidence>
<dbReference type="PANTHER" id="PTHR33988">
    <property type="entry name" value="ENDORIBONUCLEASE MAZF-RELATED"/>
    <property type="match status" value="1"/>
</dbReference>
<dbReference type="EMBL" id="JANLCM010000001">
    <property type="protein sequence ID" value="MCS5718471.1"/>
    <property type="molecule type" value="Genomic_DNA"/>
</dbReference>
<dbReference type="EC" id="3.1.-.-" evidence="3"/>
<dbReference type="SUPFAM" id="SSF50118">
    <property type="entry name" value="Cell growth inhibitor/plasmid maintenance toxic component"/>
    <property type="match status" value="1"/>
</dbReference>
<comment type="caution">
    <text evidence="4">The sequence shown here is derived from an EMBL/GenBank/DDBJ whole genome shotgun (WGS) entry which is preliminary data.</text>
</comment>
<dbReference type="Pfam" id="PF02452">
    <property type="entry name" value="PemK_toxin"/>
    <property type="match status" value="1"/>
</dbReference>
<dbReference type="PANTHER" id="PTHR33988:SF1">
    <property type="entry name" value="ENDORIBONUCLEASE MAZF7-RELATED"/>
    <property type="match status" value="1"/>
</dbReference>
<reference evidence="4" key="1">
    <citation type="submission" date="2022-08" db="EMBL/GenBank/DDBJ databases">
        <authorList>
            <person name="Deng Y."/>
            <person name="Han X.-F."/>
            <person name="Zhang Y.-Q."/>
        </authorList>
    </citation>
    <scope>NUCLEOTIDE SEQUENCE</scope>
    <source>
        <strain evidence="4">CPCC 205763</strain>
    </source>
</reference>
<dbReference type="PIRSF" id="PIRSF033490">
    <property type="entry name" value="MazF"/>
    <property type="match status" value="1"/>
</dbReference>
<organism evidence="4 5">
    <name type="scientific">Herbiconiux aconitum</name>
    <dbReference type="NCBI Taxonomy" id="2970913"/>
    <lineage>
        <taxon>Bacteria</taxon>
        <taxon>Bacillati</taxon>
        <taxon>Actinomycetota</taxon>
        <taxon>Actinomycetes</taxon>
        <taxon>Micrococcales</taxon>
        <taxon>Microbacteriaceae</taxon>
        <taxon>Herbiconiux</taxon>
    </lineage>
</organism>
<dbReference type="InterPro" id="IPR003477">
    <property type="entry name" value="PemK-like"/>
</dbReference>
<protein>
    <recommendedName>
        <fullName evidence="3">mRNA interferase</fullName>
        <ecNumber evidence="3">3.1.-.-</ecNumber>
    </recommendedName>
</protein>
<dbReference type="InterPro" id="IPR011067">
    <property type="entry name" value="Plasmid_toxin/cell-grow_inhib"/>
</dbReference>
<keyword evidence="5" id="KW-1185">Reference proteome</keyword>
<keyword evidence="2" id="KW-1277">Toxin-antitoxin system</keyword>
<comment type="function">
    <text evidence="3">Toxic component of a type II toxin-antitoxin (TA) system.</text>
</comment>